<dbReference type="Proteomes" id="UP000244896">
    <property type="component" value="Chromosome"/>
</dbReference>
<dbReference type="Pfam" id="PF00254">
    <property type="entry name" value="FKBP_C"/>
    <property type="match status" value="1"/>
</dbReference>
<comment type="catalytic activity">
    <reaction evidence="1 5 6">
        <text>[protein]-peptidylproline (omega=180) = [protein]-peptidylproline (omega=0)</text>
        <dbReference type="Rhea" id="RHEA:16237"/>
        <dbReference type="Rhea" id="RHEA-COMP:10747"/>
        <dbReference type="Rhea" id="RHEA-COMP:10748"/>
        <dbReference type="ChEBI" id="CHEBI:83833"/>
        <dbReference type="ChEBI" id="CHEBI:83834"/>
        <dbReference type="EC" id="5.2.1.8"/>
    </reaction>
</comment>
<dbReference type="PROSITE" id="PS50059">
    <property type="entry name" value="FKBP_PPIASE"/>
    <property type="match status" value="1"/>
</dbReference>
<dbReference type="EMBL" id="CP023004">
    <property type="protein sequence ID" value="AWI10063.1"/>
    <property type="molecule type" value="Genomic_DNA"/>
</dbReference>
<dbReference type="PANTHER" id="PTHR43811">
    <property type="entry name" value="FKBP-TYPE PEPTIDYL-PROLYL CIS-TRANS ISOMERASE FKPA"/>
    <property type="match status" value="1"/>
</dbReference>
<evidence type="ECO:0000256" key="1">
    <source>
        <dbReference type="ARBA" id="ARBA00000971"/>
    </source>
</evidence>
<sequence length="268" mass="29918">MRRARPTPDRCRCTGFPARLRGSFQKYSRPKHRPARRSRRGEKSIASQSRDASCASLFPARANKIADSRGLTPETAPAEKLYDMRLLKLLAALLILAAPTALHAQREKLPPADLEYVEKTWPDAQITSTGMRTIVMQTGTGEKAERGDRVSVLYKGMLLNGTVFDQTRGADHPFTFRVGRGEVIEGWEEGIPMMRVGEKRLLIIPFELGYGTRGDPPKIPRRATLVFEVELVKVVKPDPETQIEKTPIAPRKKKKDAGPVTNVPPVKN</sequence>
<feature type="region of interest" description="Disordered" evidence="7">
    <location>
        <begin position="240"/>
        <end position="268"/>
    </location>
</feature>
<feature type="domain" description="PPIase FKBP-type" evidence="8">
    <location>
        <begin position="147"/>
        <end position="235"/>
    </location>
</feature>
<dbReference type="EC" id="5.2.1.8" evidence="6"/>
<dbReference type="SUPFAM" id="SSF54534">
    <property type="entry name" value="FKBP-like"/>
    <property type="match status" value="1"/>
</dbReference>
<organism evidence="9 10">
    <name type="scientific">Ereboglobus luteus</name>
    <dbReference type="NCBI Taxonomy" id="1796921"/>
    <lineage>
        <taxon>Bacteria</taxon>
        <taxon>Pseudomonadati</taxon>
        <taxon>Verrucomicrobiota</taxon>
        <taxon>Opitutia</taxon>
        <taxon>Opitutales</taxon>
        <taxon>Opitutaceae</taxon>
        <taxon>Ereboglobus</taxon>
    </lineage>
</organism>
<evidence type="ECO:0000256" key="4">
    <source>
        <dbReference type="ARBA" id="ARBA00023235"/>
    </source>
</evidence>
<evidence type="ECO:0000256" key="6">
    <source>
        <dbReference type="RuleBase" id="RU003915"/>
    </source>
</evidence>
<accession>A0A2U8E5C7</accession>
<keyword evidence="3 5" id="KW-0697">Rotamase</keyword>
<dbReference type="PANTHER" id="PTHR43811:SF19">
    <property type="entry name" value="39 KDA FK506-BINDING NUCLEAR PROTEIN"/>
    <property type="match status" value="1"/>
</dbReference>
<evidence type="ECO:0000256" key="5">
    <source>
        <dbReference type="PROSITE-ProRule" id="PRU00277"/>
    </source>
</evidence>
<keyword evidence="4 5" id="KW-0413">Isomerase</keyword>
<proteinExistence type="inferred from homology"/>
<evidence type="ECO:0000313" key="10">
    <source>
        <dbReference type="Proteomes" id="UP000244896"/>
    </source>
</evidence>
<gene>
    <name evidence="9" type="ORF">CKA38_13070</name>
</gene>
<dbReference type="Gene3D" id="3.10.50.40">
    <property type="match status" value="1"/>
</dbReference>
<dbReference type="OrthoDB" id="9814548at2"/>
<evidence type="ECO:0000313" key="9">
    <source>
        <dbReference type="EMBL" id="AWI10063.1"/>
    </source>
</evidence>
<dbReference type="GO" id="GO:0003755">
    <property type="term" value="F:peptidyl-prolyl cis-trans isomerase activity"/>
    <property type="evidence" value="ECO:0007669"/>
    <property type="project" value="UniProtKB-UniRule"/>
</dbReference>
<dbReference type="FunFam" id="3.10.50.40:FF:000006">
    <property type="entry name" value="Peptidyl-prolyl cis-trans isomerase"/>
    <property type="match status" value="1"/>
</dbReference>
<evidence type="ECO:0000256" key="3">
    <source>
        <dbReference type="ARBA" id="ARBA00023110"/>
    </source>
</evidence>
<feature type="compositionally biased region" description="Basic residues" evidence="7">
    <location>
        <begin position="28"/>
        <end position="40"/>
    </location>
</feature>
<evidence type="ECO:0000256" key="7">
    <source>
        <dbReference type="SAM" id="MobiDB-lite"/>
    </source>
</evidence>
<name>A0A2U8E5C7_9BACT</name>
<reference evidence="9 10" key="1">
    <citation type="journal article" date="2018" name="Syst. Appl. Microbiol.">
        <title>Ereboglobus luteus gen. nov. sp. nov. from cockroach guts, and new insights into the oxygen relationship of the genera Opitutus and Didymococcus (Verrucomicrobia: Opitutaceae).</title>
        <authorList>
            <person name="Tegtmeier D."/>
            <person name="Belitz A."/>
            <person name="Radek R."/>
            <person name="Heimerl T."/>
            <person name="Brune A."/>
        </authorList>
    </citation>
    <scope>NUCLEOTIDE SEQUENCE [LARGE SCALE GENOMIC DNA]</scope>
    <source>
        <strain evidence="9 10">Ho45</strain>
    </source>
</reference>
<dbReference type="InterPro" id="IPR001179">
    <property type="entry name" value="PPIase_FKBP_dom"/>
</dbReference>
<dbReference type="KEGG" id="elut:CKA38_13070"/>
<protein>
    <recommendedName>
        <fullName evidence="6">Peptidyl-prolyl cis-trans isomerase</fullName>
        <ecNumber evidence="6">5.2.1.8</ecNumber>
    </recommendedName>
</protein>
<comment type="similarity">
    <text evidence="2 6">Belongs to the FKBP-type PPIase family.</text>
</comment>
<keyword evidence="10" id="KW-1185">Reference proteome</keyword>
<evidence type="ECO:0000256" key="2">
    <source>
        <dbReference type="ARBA" id="ARBA00006577"/>
    </source>
</evidence>
<feature type="region of interest" description="Disordered" evidence="7">
    <location>
        <begin position="22"/>
        <end position="52"/>
    </location>
</feature>
<dbReference type="InterPro" id="IPR046357">
    <property type="entry name" value="PPIase_dom_sf"/>
</dbReference>
<evidence type="ECO:0000259" key="8">
    <source>
        <dbReference type="PROSITE" id="PS50059"/>
    </source>
</evidence>
<dbReference type="AlphaFoldDB" id="A0A2U8E5C7"/>